<sequence length="192" mass="21096">MNRTEDKVAIGELINGWIYRDTGQWDKLAAIFAPDATIEVTWFEGKASEFIAASRKMGASAISSKHFIGAPVITFSADGGRAVTETNAMIIAMNESIRLGATVHNRFLDNLQKVNGEWKICQRQVVYDCGSFDFPAGIVDIDPHVVGQFPLAYAPLGYLLHSGGYAVQRLFATRNSPLEADIRRSNAAWLES</sequence>
<proteinExistence type="predicted"/>
<dbReference type="SUPFAM" id="SSF54427">
    <property type="entry name" value="NTF2-like"/>
    <property type="match status" value="1"/>
</dbReference>
<dbReference type="eggNOG" id="ENOG502ZB6V">
    <property type="taxonomic scope" value="Bacteria"/>
</dbReference>
<dbReference type="EMBL" id="LDZF01000012">
    <property type="protein sequence ID" value="KMK13264.1"/>
    <property type="molecule type" value="Genomic_DNA"/>
</dbReference>
<accession>A0A0J5LZ76</accession>
<organism evidence="2 3">
    <name type="scientific">Pluralibacter gergoviae</name>
    <name type="common">Enterobacter gergoviae</name>
    <dbReference type="NCBI Taxonomy" id="61647"/>
    <lineage>
        <taxon>Bacteria</taxon>
        <taxon>Pseudomonadati</taxon>
        <taxon>Pseudomonadota</taxon>
        <taxon>Gammaproteobacteria</taxon>
        <taxon>Enterobacterales</taxon>
        <taxon>Enterobacteriaceae</taxon>
        <taxon>Pluralibacter</taxon>
    </lineage>
</organism>
<comment type="caution">
    <text evidence="2">The sequence shown here is derived from an EMBL/GenBank/DDBJ whole genome shotgun (WGS) entry which is preliminary data.</text>
</comment>
<gene>
    <name evidence="2" type="ORF">ABW06_13260</name>
</gene>
<evidence type="ECO:0000259" key="1">
    <source>
        <dbReference type="Pfam" id="PF13577"/>
    </source>
</evidence>
<dbReference type="InterPro" id="IPR032710">
    <property type="entry name" value="NTF2-like_dom_sf"/>
</dbReference>
<keyword evidence="3" id="KW-1185">Reference proteome</keyword>
<name>A0A0J5LZ76_PLUGE</name>
<dbReference type="RefSeq" id="WP_048279210.1">
    <property type="nucleotide sequence ID" value="NZ_JAYKLB010000012.1"/>
</dbReference>
<dbReference type="STRING" id="61647.LG71_17115"/>
<evidence type="ECO:0000313" key="2">
    <source>
        <dbReference type="EMBL" id="KMK13264.1"/>
    </source>
</evidence>
<dbReference type="Proteomes" id="UP000036196">
    <property type="component" value="Unassembled WGS sequence"/>
</dbReference>
<evidence type="ECO:0000313" key="3">
    <source>
        <dbReference type="Proteomes" id="UP000036196"/>
    </source>
</evidence>
<reference evidence="2 3" key="1">
    <citation type="submission" date="2015-05" db="EMBL/GenBank/DDBJ databases">
        <title>Genome sequences of Pluralibacter gergoviae.</title>
        <authorList>
            <person name="Greninger A.L."/>
            <person name="Miller S."/>
        </authorList>
    </citation>
    <scope>NUCLEOTIDE SEQUENCE [LARGE SCALE GENOMIC DNA]</scope>
    <source>
        <strain evidence="2 3">JS81F13</strain>
    </source>
</reference>
<dbReference type="Gene3D" id="3.10.450.50">
    <property type="match status" value="1"/>
</dbReference>
<dbReference type="PATRIC" id="fig|61647.15.peg.810"/>
<protein>
    <recommendedName>
        <fullName evidence="1">SnoaL-like domain-containing protein</fullName>
    </recommendedName>
</protein>
<feature type="domain" description="SnoaL-like" evidence="1">
    <location>
        <begin position="3"/>
        <end position="123"/>
    </location>
</feature>
<dbReference type="AlphaFoldDB" id="A0A0J5LZ76"/>
<dbReference type="InterPro" id="IPR037401">
    <property type="entry name" value="SnoaL-like"/>
</dbReference>
<dbReference type="Pfam" id="PF13577">
    <property type="entry name" value="SnoaL_4"/>
    <property type="match status" value="1"/>
</dbReference>